<protein>
    <submittedName>
        <fullName evidence="2">Uncharacterized protein</fullName>
    </submittedName>
</protein>
<organism evidence="2 3">
    <name type="scientific">Dentipellis fragilis</name>
    <dbReference type="NCBI Taxonomy" id="205917"/>
    <lineage>
        <taxon>Eukaryota</taxon>
        <taxon>Fungi</taxon>
        <taxon>Dikarya</taxon>
        <taxon>Basidiomycota</taxon>
        <taxon>Agaricomycotina</taxon>
        <taxon>Agaricomycetes</taxon>
        <taxon>Russulales</taxon>
        <taxon>Hericiaceae</taxon>
        <taxon>Dentipellis</taxon>
    </lineage>
</organism>
<feature type="compositionally biased region" description="Low complexity" evidence="1">
    <location>
        <begin position="1"/>
        <end position="17"/>
    </location>
</feature>
<feature type="region of interest" description="Disordered" evidence="1">
    <location>
        <begin position="1"/>
        <end position="23"/>
    </location>
</feature>
<sequence length="404" mass="44419">MRDASGSSSSQPGQAMSRGGPGSDAFSIRKSIATSDDAYTYQWKKRLVVFLTVTEQGTSESLVRNKSASVWPVLGRSPVSGTRAVIATGSSRVYAVSPPTPISEQSRGVRKFFTVTTPTLQTSCIVPLSHGACSPDKNGYVCSQLSTSNYPSFYLLPHLLDNMKSNFALPAPTLPSLPTDYLSNQLEPKLKKLQAMFVTIGKAIEESMGQGSHDIRSRGGLRQLARWFNLLDKRQRFLGFWSIRKRINLIQGKIRKILTMIEILRFCPTMVGDKKDEYLQSPLLMCHALKVLGENNNEIEQADISDLEDYTRAEAELLMYLADDSSKGAKSSVDLTSEQPSLTSIQGILRSEKEENNKKIEDIYREVLEKGDDGNGPSVDALKDFFATGAEDTMTATTTTAGGF</sequence>
<proteinExistence type="predicted"/>
<dbReference type="AlphaFoldDB" id="A0A4Y9ZCB1"/>
<comment type="caution">
    <text evidence="2">The sequence shown here is derived from an EMBL/GenBank/DDBJ whole genome shotgun (WGS) entry which is preliminary data.</text>
</comment>
<gene>
    <name evidence="2" type="ORF">EVG20_g1533</name>
</gene>
<evidence type="ECO:0000256" key="1">
    <source>
        <dbReference type="SAM" id="MobiDB-lite"/>
    </source>
</evidence>
<dbReference type="EMBL" id="SEOQ01000050">
    <property type="protein sequence ID" value="TFY71463.1"/>
    <property type="molecule type" value="Genomic_DNA"/>
</dbReference>
<name>A0A4Y9ZCB1_9AGAM</name>
<evidence type="ECO:0000313" key="2">
    <source>
        <dbReference type="EMBL" id="TFY71463.1"/>
    </source>
</evidence>
<reference evidence="2 3" key="1">
    <citation type="submission" date="2019-02" db="EMBL/GenBank/DDBJ databases">
        <title>Genome sequencing of the rare red list fungi Dentipellis fragilis.</title>
        <authorList>
            <person name="Buettner E."/>
            <person name="Kellner H."/>
        </authorList>
    </citation>
    <scope>NUCLEOTIDE SEQUENCE [LARGE SCALE GENOMIC DNA]</scope>
    <source>
        <strain evidence="2 3">DSM 105465</strain>
    </source>
</reference>
<keyword evidence="3" id="KW-1185">Reference proteome</keyword>
<dbReference type="Proteomes" id="UP000298327">
    <property type="component" value="Unassembled WGS sequence"/>
</dbReference>
<accession>A0A4Y9ZCB1</accession>
<evidence type="ECO:0000313" key="3">
    <source>
        <dbReference type="Proteomes" id="UP000298327"/>
    </source>
</evidence>